<gene>
    <name evidence="1" type="ORF">CURHAP_LOCUS19630</name>
</gene>
<name>A0A6J5U8W6_PRUAR</name>
<dbReference type="AlphaFoldDB" id="A0A6J5U8W6"/>
<evidence type="ECO:0000313" key="1">
    <source>
        <dbReference type="EMBL" id="CAB4272811.1"/>
    </source>
</evidence>
<dbReference type="Proteomes" id="UP000507222">
    <property type="component" value="Unassembled WGS sequence"/>
</dbReference>
<protein>
    <submittedName>
        <fullName evidence="1">Uncharacterized protein</fullName>
    </submittedName>
</protein>
<sequence length="60" mass="6876">MIHEWISEGFNVRSAYDCLANTLQWLQPRVDMQLAMIGNRRSIKKIEKGTEGRVLEGLAT</sequence>
<proteinExistence type="predicted"/>
<accession>A0A6J5U8W6</accession>
<organism evidence="1 2">
    <name type="scientific">Prunus armeniaca</name>
    <name type="common">Apricot</name>
    <name type="synonym">Armeniaca vulgaris</name>
    <dbReference type="NCBI Taxonomy" id="36596"/>
    <lineage>
        <taxon>Eukaryota</taxon>
        <taxon>Viridiplantae</taxon>
        <taxon>Streptophyta</taxon>
        <taxon>Embryophyta</taxon>
        <taxon>Tracheophyta</taxon>
        <taxon>Spermatophyta</taxon>
        <taxon>Magnoliopsida</taxon>
        <taxon>eudicotyledons</taxon>
        <taxon>Gunneridae</taxon>
        <taxon>Pentapetalae</taxon>
        <taxon>rosids</taxon>
        <taxon>fabids</taxon>
        <taxon>Rosales</taxon>
        <taxon>Rosaceae</taxon>
        <taxon>Amygdaloideae</taxon>
        <taxon>Amygdaleae</taxon>
        <taxon>Prunus</taxon>
    </lineage>
</organism>
<reference evidence="1 2" key="1">
    <citation type="submission" date="2020-05" db="EMBL/GenBank/DDBJ databases">
        <authorList>
            <person name="Campoy J."/>
            <person name="Schneeberger K."/>
            <person name="Spophaly S."/>
        </authorList>
    </citation>
    <scope>NUCLEOTIDE SEQUENCE [LARGE SCALE GENOMIC DNA]</scope>
    <source>
        <strain evidence="1">PruArmRojPasFocal</strain>
    </source>
</reference>
<evidence type="ECO:0000313" key="2">
    <source>
        <dbReference type="Proteomes" id="UP000507222"/>
    </source>
</evidence>
<dbReference type="EMBL" id="CAEKDK010000003">
    <property type="protein sequence ID" value="CAB4272811.1"/>
    <property type="molecule type" value="Genomic_DNA"/>
</dbReference>